<dbReference type="EMBL" id="JALNTZ010000005">
    <property type="protein sequence ID" value="KAJ3651415.1"/>
    <property type="molecule type" value="Genomic_DNA"/>
</dbReference>
<feature type="transmembrane region" description="Helical" evidence="1">
    <location>
        <begin position="134"/>
        <end position="152"/>
    </location>
</feature>
<keyword evidence="1" id="KW-1133">Transmembrane helix</keyword>
<reference evidence="2" key="1">
    <citation type="journal article" date="2023" name="G3 (Bethesda)">
        <title>Whole genome assemblies of Zophobas morio and Tenebrio molitor.</title>
        <authorList>
            <person name="Kaur S."/>
            <person name="Stinson S.A."/>
            <person name="diCenzo G.C."/>
        </authorList>
    </citation>
    <scope>NUCLEOTIDE SEQUENCE</scope>
    <source>
        <strain evidence="2">QUZm001</strain>
    </source>
</reference>
<evidence type="ECO:0000256" key="1">
    <source>
        <dbReference type="SAM" id="Phobius"/>
    </source>
</evidence>
<name>A0AA38I908_9CUCU</name>
<protein>
    <submittedName>
        <fullName evidence="2">Uncharacterized protein</fullName>
    </submittedName>
</protein>
<feature type="transmembrane region" description="Helical" evidence="1">
    <location>
        <begin position="21"/>
        <end position="49"/>
    </location>
</feature>
<accession>A0AA38I908</accession>
<keyword evidence="1" id="KW-0812">Transmembrane</keyword>
<gene>
    <name evidence="2" type="ORF">Zmor_017459</name>
</gene>
<proteinExistence type="predicted"/>
<dbReference type="Proteomes" id="UP001168821">
    <property type="component" value="Unassembled WGS sequence"/>
</dbReference>
<organism evidence="2 3">
    <name type="scientific">Zophobas morio</name>
    <dbReference type="NCBI Taxonomy" id="2755281"/>
    <lineage>
        <taxon>Eukaryota</taxon>
        <taxon>Metazoa</taxon>
        <taxon>Ecdysozoa</taxon>
        <taxon>Arthropoda</taxon>
        <taxon>Hexapoda</taxon>
        <taxon>Insecta</taxon>
        <taxon>Pterygota</taxon>
        <taxon>Neoptera</taxon>
        <taxon>Endopterygota</taxon>
        <taxon>Coleoptera</taxon>
        <taxon>Polyphaga</taxon>
        <taxon>Cucujiformia</taxon>
        <taxon>Tenebrionidae</taxon>
        <taxon>Zophobas</taxon>
    </lineage>
</organism>
<keyword evidence="1" id="KW-0472">Membrane</keyword>
<sequence>MERPPRTTFREKLRTIDRSDLLNCLKVACLKHCLCCIPLKIGVAFLFVLQMASLTPFTVYQRSKLSLEFAIIFMILLSLAAICYMWSAVYEKPNFLPLTLYLSIGSLIFHFAVLDVHYAEHQGTKKEKLVDRTFFLISIAGVLNYFYLIWMLHNTYYKMKLDLQKSKTHIYEI</sequence>
<dbReference type="AlphaFoldDB" id="A0AA38I908"/>
<evidence type="ECO:0000313" key="2">
    <source>
        <dbReference type="EMBL" id="KAJ3651415.1"/>
    </source>
</evidence>
<comment type="caution">
    <text evidence="2">The sequence shown here is derived from an EMBL/GenBank/DDBJ whole genome shotgun (WGS) entry which is preliminary data.</text>
</comment>
<feature type="transmembrane region" description="Helical" evidence="1">
    <location>
        <begin position="95"/>
        <end position="114"/>
    </location>
</feature>
<keyword evidence="3" id="KW-1185">Reference proteome</keyword>
<feature type="transmembrane region" description="Helical" evidence="1">
    <location>
        <begin position="69"/>
        <end position="88"/>
    </location>
</feature>
<evidence type="ECO:0000313" key="3">
    <source>
        <dbReference type="Proteomes" id="UP001168821"/>
    </source>
</evidence>